<evidence type="ECO:0000313" key="3">
    <source>
        <dbReference type="Proteomes" id="UP000297540"/>
    </source>
</evidence>
<protein>
    <recommendedName>
        <fullName evidence="4">Glycerophosphoryl diester phosphodiesterase membrane domain-containing protein</fullName>
    </recommendedName>
</protein>
<feature type="transmembrane region" description="Helical" evidence="1">
    <location>
        <begin position="91"/>
        <end position="114"/>
    </location>
</feature>
<feature type="transmembrane region" description="Helical" evidence="1">
    <location>
        <begin position="25"/>
        <end position="46"/>
    </location>
</feature>
<organism evidence="2 3">
    <name type="scientific">Mucilaginibacter psychrotolerans</name>
    <dbReference type="NCBI Taxonomy" id="1524096"/>
    <lineage>
        <taxon>Bacteria</taxon>
        <taxon>Pseudomonadati</taxon>
        <taxon>Bacteroidota</taxon>
        <taxon>Sphingobacteriia</taxon>
        <taxon>Sphingobacteriales</taxon>
        <taxon>Sphingobacteriaceae</taxon>
        <taxon>Mucilaginibacter</taxon>
    </lineage>
</organism>
<dbReference type="EMBL" id="SOZE01000003">
    <property type="protein sequence ID" value="TFF39578.1"/>
    <property type="molecule type" value="Genomic_DNA"/>
</dbReference>
<dbReference type="Proteomes" id="UP000297540">
    <property type="component" value="Unassembled WGS sequence"/>
</dbReference>
<sequence>MYHPFSVAETLKSAWDFLVKNLATIVVYSIISLLVMGIFGFAVYVFRDDSLIGVSGVFILLIIISYNFLAFNKLIFKLMDNAYHEINISEIIPTVKMVASYLTLLLTMSALTVFLSKMIEKMDESLFQYVLGIAVGYVSQFFLLFYFPLCTCFIVDDQSGPFESISQSFKLIKGNIIKYFMLFVVVEALIVIASFTIVGFVLIIPIVNIILAMTYRKLVYSHQDIDDDIAETN</sequence>
<proteinExistence type="predicted"/>
<keyword evidence="1" id="KW-1133">Transmembrane helix</keyword>
<keyword evidence="1" id="KW-0472">Membrane</keyword>
<reference evidence="2 3" key="1">
    <citation type="journal article" date="2017" name="Int. J. Syst. Evol. Microbiol.">
        <title>Mucilaginibacterpsychrotolerans sp. nov., isolated from peatlands.</title>
        <authorList>
            <person name="Deng Y."/>
            <person name="Shen L."/>
            <person name="Xu B."/>
            <person name="Liu Y."/>
            <person name="Gu Z."/>
            <person name="Liu H."/>
            <person name="Zhou Y."/>
        </authorList>
    </citation>
    <scope>NUCLEOTIDE SEQUENCE [LARGE SCALE GENOMIC DNA]</scope>
    <source>
        <strain evidence="2 3">NH7-4</strain>
    </source>
</reference>
<dbReference type="AlphaFoldDB" id="A0A4Y8SKV9"/>
<accession>A0A4Y8SKV9</accession>
<comment type="caution">
    <text evidence="2">The sequence shown here is derived from an EMBL/GenBank/DDBJ whole genome shotgun (WGS) entry which is preliminary data.</text>
</comment>
<name>A0A4Y8SKV9_9SPHI</name>
<keyword evidence="1" id="KW-0812">Transmembrane</keyword>
<dbReference type="OrthoDB" id="797532at2"/>
<evidence type="ECO:0000313" key="2">
    <source>
        <dbReference type="EMBL" id="TFF39578.1"/>
    </source>
</evidence>
<gene>
    <name evidence="2" type="ORF">E2R66_04180</name>
</gene>
<dbReference type="RefSeq" id="WP_133226986.1">
    <property type="nucleotide sequence ID" value="NZ_SOZE01000003.1"/>
</dbReference>
<keyword evidence="3" id="KW-1185">Reference proteome</keyword>
<feature type="transmembrane region" description="Helical" evidence="1">
    <location>
        <begin position="51"/>
        <end position="71"/>
    </location>
</feature>
<feature type="transmembrane region" description="Helical" evidence="1">
    <location>
        <begin position="126"/>
        <end position="147"/>
    </location>
</feature>
<feature type="transmembrane region" description="Helical" evidence="1">
    <location>
        <begin position="179"/>
        <end position="211"/>
    </location>
</feature>
<evidence type="ECO:0008006" key="4">
    <source>
        <dbReference type="Google" id="ProtNLM"/>
    </source>
</evidence>
<evidence type="ECO:0000256" key="1">
    <source>
        <dbReference type="SAM" id="Phobius"/>
    </source>
</evidence>